<dbReference type="GO" id="GO:0008703">
    <property type="term" value="F:5-amino-6-(5-phosphoribosylamino)uracil reductase activity"/>
    <property type="evidence" value="ECO:0007669"/>
    <property type="project" value="InterPro"/>
</dbReference>
<dbReference type="EMBL" id="CP021422">
    <property type="protein sequence ID" value="ASB42552.1"/>
    <property type="molecule type" value="Genomic_DNA"/>
</dbReference>
<dbReference type="PANTHER" id="PTHR38011">
    <property type="entry name" value="DIHYDROFOLATE REDUCTASE FAMILY PROTEIN (AFU_ORTHOLOGUE AFUA_8G06820)"/>
    <property type="match status" value="1"/>
</dbReference>
<evidence type="ECO:0000313" key="7">
    <source>
        <dbReference type="Proteomes" id="UP000196710"/>
    </source>
</evidence>
<reference evidence="6 8" key="3">
    <citation type="submission" date="2020-11" db="EMBL/GenBank/DDBJ databases">
        <title>Closed and high quality bacterial genomes of the OMM12 community.</title>
        <authorList>
            <person name="Marbouty M."/>
            <person name="Lamy-Besnier Q."/>
            <person name="Debarbieux L."/>
            <person name="Koszul R."/>
        </authorList>
    </citation>
    <scope>NUCLEOTIDE SEQUENCE [LARGE SCALE GENOMIC DNA]</scope>
    <source>
        <strain evidence="6 8">KB18</strain>
    </source>
</reference>
<organism evidence="6 8">
    <name type="scientific">Acutalibacter muris</name>
    <dbReference type="NCBI Taxonomy" id="1796620"/>
    <lineage>
        <taxon>Bacteria</taxon>
        <taxon>Bacillati</taxon>
        <taxon>Bacillota</taxon>
        <taxon>Clostridia</taxon>
        <taxon>Eubacteriales</taxon>
        <taxon>Acutalibacteraceae</taxon>
        <taxon>Acutalibacter</taxon>
    </lineage>
</organism>
<reference evidence="5" key="1">
    <citation type="journal article" date="2017" name="Genome Announc.">
        <title>High-Quality Whole-Genome Sequences of the Oligo-Mouse-Microbiota Bacterial Community.</title>
        <authorList>
            <person name="Garzetti D."/>
            <person name="Brugiroux S."/>
            <person name="Bunk B."/>
            <person name="Pukall R."/>
            <person name="McCoy K.D."/>
            <person name="Macpherson A.J."/>
            <person name="Stecher B."/>
        </authorList>
    </citation>
    <scope>NUCLEOTIDE SEQUENCE</scope>
    <source>
        <strain evidence="5">KB18</strain>
    </source>
</reference>
<evidence type="ECO:0000256" key="2">
    <source>
        <dbReference type="ARBA" id="ARBA00022857"/>
    </source>
</evidence>
<sequence>MEKPFVVCHMLTSLDGKIDGAYMSAPECGPALAKYSEIRGFYGCDATLYGTTTMLGGYSAGRAPDELPDSPAYPMEDYAAPSEVQNYIVSVDPAGVLGWESGYIEKKGRPRAHVIEVLTERVDPRYLAYLRQFDISYIFAGEDTLDCALLLHKLKTLFGIEKLMVAGGGLMNWSFAQAGLLDEVSIVMAPVADGSTSAVSIFEKADFLPERKPLAFALKEVERVNGGGLWLRYITKQDKIGGQF</sequence>
<accession>A0A1Z2XVV1</accession>
<comment type="pathway">
    <text evidence="1">Cofactor biosynthesis; riboflavin biosynthesis.</text>
</comment>
<dbReference type="InterPro" id="IPR050765">
    <property type="entry name" value="Riboflavin_Biosynth_HTPR"/>
</dbReference>
<dbReference type="Gene3D" id="3.40.430.10">
    <property type="entry name" value="Dihydrofolate Reductase, subunit A"/>
    <property type="match status" value="1"/>
</dbReference>
<dbReference type="InterPro" id="IPR024072">
    <property type="entry name" value="DHFR-like_dom_sf"/>
</dbReference>
<keyword evidence="3" id="KW-0560">Oxidoreductase</keyword>
<keyword evidence="2" id="KW-0521">NADP</keyword>
<evidence type="ECO:0000259" key="4">
    <source>
        <dbReference type="Pfam" id="PF01872"/>
    </source>
</evidence>
<dbReference type="SUPFAM" id="SSF53597">
    <property type="entry name" value="Dihydrofolate reductase-like"/>
    <property type="match status" value="1"/>
</dbReference>
<dbReference type="Proteomes" id="UP000596035">
    <property type="component" value="Chromosome"/>
</dbReference>
<dbReference type="RefSeq" id="WP_066537547.1">
    <property type="nucleotide sequence ID" value="NZ_CP021422.1"/>
</dbReference>
<dbReference type="GO" id="GO:0009231">
    <property type="term" value="P:riboflavin biosynthetic process"/>
    <property type="evidence" value="ECO:0007669"/>
    <property type="project" value="InterPro"/>
</dbReference>
<name>A0A1Z2XVV1_9FIRM</name>
<proteinExistence type="predicted"/>
<feature type="domain" description="Bacterial bifunctional deaminase-reductase C-terminal" evidence="4">
    <location>
        <begin position="4"/>
        <end position="224"/>
    </location>
</feature>
<dbReference type="AlphaFoldDB" id="A0A1Z2XVV1"/>
<evidence type="ECO:0000313" key="8">
    <source>
        <dbReference type="Proteomes" id="UP000596035"/>
    </source>
</evidence>
<keyword evidence="7" id="KW-1185">Reference proteome</keyword>
<dbReference type="EMBL" id="CP065321">
    <property type="protein sequence ID" value="QQR31847.1"/>
    <property type="molecule type" value="Genomic_DNA"/>
</dbReference>
<protein>
    <submittedName>
        <fullName evidence="6">RibD family protein</fullName>
    </submittedName>
    <submittedName>
        <fullName evidence="5">Riboflavin biosynthesis protein RibD</fullName>
    </submittedName>
</protein>
<evidence type="ECO:0000313" key="5">
    <source>
        <dbReference type="EMBL" id="ASB42552.1"/>
    </source>
</evidence>
<gene>
    <name evidence="5" type="ORF">ADH66_19035</name>
    <name evidence="6" type="ORF">I5Q82_09465</name>
</gene>
<dbReference type="InterPro" id="IPR002734">
    <property type="entry name" value="RibDG_C"/>
</dbReference>
<evidence type="ECO:0000256" key="1">
    <source>
        <dbReference type="ARBA" id="ARBA00005104"/>
    </source>
</evidence>
<dbReference type="Proteomes" id="UP000196710">
    <property type="component" value="Chromosome"/>
</dbReference>
<dbReference type="Pfam" id="PF01872">
    <property type="entry name" value="RibD_C"/>
    <property type="match status" value="1"/>
</dbReference>
<reference evidence="7" key="2">
    <citation type="submission" date="2017-05" db="EMBL/GenBank/DDBJ databases">
        <title>Improved OligoMM genomes.</title>
        <authorList>
            <person name="Garzetti D."/>
        </authorList>
    </citation>
    <scope>NUCLEOTIDE SEQUENCE [LARGE SCALE GENOMIC DNA]</scope>
    <source>
        <strain evidence="7">KB18</strain>
    </source>
</reference>
<dbReference type="KEGG" id="amur:ADH66_19035"/>
<evidence type="ECO:0000313" key="6">
    <source>
        <dbReference type="EMBL" id="QQR31847.1"/>
    </source>
</evidence>
<dbReference type="PANTHER" id="PTHR38011:SF7">
    <property type="entry name" value="2,5-DIAMINO-6-RIBOSYLAMINO-4(3H)-PYRIMIDINONE 5'-PHOSPHATE REDUCTASE"/>
    <property type="match status" value="1"/>
</dbReference>
<evidence type="ECO:0000256" key="3">
    <source>
        <dbReference type="ARBA" id="ARBA00023002"/>
    </source>
</evidence>